<organism evidence="8 9">
    <name type="scientific">Loigolactobacillus binensis</name>
    <dbReference type="NCBI Taxonomy" id="2559922"/>
    <lineage>
        <taxon>Bacteria</taxon>
        <taxon>Bacillati</taxon>
        <taxon>Bacillota</taxon>
        <taxon>Bacilli</taxon>
        <taxon>Lactobacillales</taxon>
        <taxon>Lactobacillaceae</taxon>
        <taxon>Loigolactobacillus</taxon>
    </lineage>
</organism>
<accession>A0ABW3E969</accession>
<dbReference type="PROSITE" id="PS00150">
    <property type="entry name" value="ACYLPHOSPHATASE_1"/>
    <property type="match status" value="1"/>
</dbReference>
<evidence type="ECO:0000256" key="3">
    <source>
        <dbReference type="ARBA" id="ARBA00015991"/>
    </source>
</evidence>
<dbReference type="Proteomes" id="UP001597104">
    <property type="component" value="Unassembled WGS sequence"/>
</dbReference>
<comment type="caution">
    <text evidence="8">The sequence shown here is derived from an EMBL/GenBank/DDBJ whole genome shotgun (WGS) entry which is preliminary data.</text>
</comment>
<evidence type="ECO:0000256" key="2">
    <source>
        <dbReference type="ARBA" id="ARBA00012150"/>
    </source>
</evidence>
<dbReference type="RefSeq" id="WP_137636632.1">
    <property type="nucleotide sequence ID" value="NZ_BJDN01000002.1"/>
</dbReference>
<dbReference type="InterPro" id="IPR001792">
    <property type="entry name" value="Acylphosphatase-like_dom"/>
</dbReference>
<dbReference type="PRINTS" id="PR00112">
    <property type="entry name" value="ACYLPHPHTASE"/>
</dbReference>
<evidence type="ECO:0000256" key="4">
    <source>
        <dbReference type="ARBA" id="ARBA00047645"/>
    </source>
</evidence>
<dbReference type="InterPro" id="IPR017968">
    <property type="entry name" value="Acylphosphatase_CS"/>
</dbReference>
<dbReference type="InterPro" id="IPR020456">
    <property type="entry name" value="Acylphosphatase"/>
</dbReference>
<comment type="catalytic activity">
    <reaction evidence="4 5">
        <text>an acyl phosphate + H2O = a carboxylate + phosphate + H(+)</text>
        <dbReference type="Rhea" id="RHEA:14965"/>
        <dbReference type="ChEBI" id="CHEBI:15377"/>
        <dbReference type="ChEBI" id="CHEBI:15378"/>
        <dbReference type="ChEBI" id="CHEBI:29067"/>
        <dbReference type="ChEBI" id="CHEBI:43474"/>
        <dbReference type="ChEBI" id="CHEBI:59918"/>
        <dbReference type="EC" id="3.6.1.7"/>
    </reaction>
</comment>
<name>A0ABW3E969_9LACO</name>
<dbReference type="PANTHER" id="PTHR47268:SF4">
    <property type="entry name" value="ACYLPHOSPHATASE"/>
    <property type="match status" value="1"/>
</dbReference>
<evidence type="ECO:0000313" key="8">
    <source>
        <dbReference type="EMBL" id="MFD0896185.1"/>
    </source>
</evidence>
<feature type="domain" description="Acylphosphatase-like" evidence="7">
    <location>
        <begin position="3"/>
        <end position="91"/>
    </location>
</feature>
<gene>
    <name evidence="8" type="ORF">ACFQZ7_00310</name>
</gene>
<dbReference type="Gene3D" id="3.30.70.100">
    <property type="match status" value="1"/>
</dbReference>
<evidence type="ECO:0000313" key="9">
    <source>
        <dbReference type="Proteomes" id="UP001597104"/>
    </source>
</evidence>
<dbReference type="EMBL" id="JBHTIO010000001">
    <property type="protein sequence ID" value="MFD0896185.1"/>
    <property type="molecule type" value="Genomic_DNA"/>
</dbReference>
<evidence type="ECO:0000256" key="1">
    <source>
        <dbReference type="ARBA" id="ARBA00005614"/>
    </source>
</evidence>
<dbReference type="SUPFAM" id="SSF54975">
    <property type="entry name" value="Acylphosphatase/BLUF domain-like"/>
    <property type="match status" value="1"/>
</dbReference>
<keyword evidence="9" id="KW-1185">Reference proteome</keyword>
<protein>
    <recommendedName>
        <fullName evidence="3 5">acylphosphatase</fullName>
        <ecNumber evidence="2 5">3.6.1.7</ecNumber>
    </recommendedName>
</protein>
<dbReference type="Pfam" id="PF00708">
    <property type="entry name" value="Acylphosphatase"/>
    <property type="match status" value="1"/>
</dbReference>
<proteinExistence type="inferred from homology"/>
<dbReference type="PANTHER" id="PTHR47268">
    <property type="entry name" value="ACYLPHOSPHATASE"/>
    <property type="match status" value="1"/>
</dbReference>
<feature type="active site" evidence="5">
    <location>
        <position position="18"/>
    </location>
</feature>
<dbReference type="NCBIfam" id="NF011008">
    <property type="entry name" value="PRK14434.1"/>
    <property type="match status" value="1"/>
</dbReference>
<dbReference type="EC" id="3.6.1.7" evidence="2 5"/>
<reference evidence="9" key="1">
    <citation type="journal article" date="2019" name="Int. J. Syst. Evol. Microbiol.">
        <title>The Global Catalogue of Microorganisms (GCM) 10K type strain sequencing project: providing services to taxonomists for standard genome sequencing and annotation.</title>
        <authorList>
            <consortium name="The Broad Institute Genomics Platform"/>
            <consortium name="The Broad Institute Genome Sequencing Center for Infectious Disease"/>
            <person name="Wu L."/>
            <person name="Ma J."/>
        </authorList>
    </citation>
    <scope>NUCLEOTIDE SEQUENCE [LARGE SCALE GENOMIC DNA]</scope>
    <source>
        <strain evidence="9">CCM 8925</strain>
    </source>
</reference>
<comment type="similarity">
    <text evidence="1 6">Belongs to the acylphosphatase family.</text>
</comment>
<dbReference type="InterPro" id="IPR036046">
    <property type="entry name" value="Acylphosphatase-like_dom_sf"/>
</dbReference>
<keyword evidence="5" id="KW-0378">Hydrolase</keyword>
<sequence>MRRVSLIVFGRVQGVGFRYTTKMLADKVGVKGIVRNLLDGTVYIEAQGSDHAVVNFIQSLKKGPSPYAKVTRIDLTEMGTTKDYTDFSVTY</sequence>
<evidence type="ECO:0000256" key="5">
    <source>
        <dbReference type="PROSITE-ProRule" id="PRU00520"/>
    </source>
</evidence>
<dbReference type="PROSITE" id="PS51160">
    <property type="entry name" value="ACYLPHOSPHATASE_3"/>
    <property type="match status" value="1"/>
</dbReference>
<evidence type="ECO:0000259" key="7">
    <source>
        <dbReference type="PROSITE" id="PS51160"/>
    </source>
</evidence>
<evidence type="ECO:0000256" key="6">
    <source>
        <dbReference type="RuleBase" id="RU004168"/>
    </source>
</evidence>
<feature type="active site" evidence="5">
    <location>
        <position position="36"/>
    </location>
</feature>